<accession>A0ABV4HTL8</accession>
<evidence type="ECO:0000313" key="4">
    <source>
        <dbReference type="EMBL" id="MEZ0475473.1"/>
    </source>
</evidence>
<evidence type="ECO:0000313" key="5">
    <source>
        <dbReference type="Proteomes" id="UP001566331"/>
    </source>
</evidence>
<evidence type="ECO:0000256" key="1">
    <source>
        <dbReference type="SAM" id="MobiDB-lite"/>
    </source>
</evidence>
<feature type="region of interest" description="Disordered" evidence="1">
    <location>
        <begin position="266"/>
        <end position="301"/>
    </location>
</feature>
<keyword evidence="5" id="KW-1185">Reference proteome</keyword>
<evidence type="ECO:0000259" key="3">
    <source>
        <dbReference type="Pfam" id="PF13349"/>
    </source>
</evidence>
<sequence>MRIRIPRLAAATALLLALLAPVPAVLAQASIDERHPLASGGRVEVENVAGSIRVSGWDRDEVTVTGSLGEGQRLEVDASRNRVRVEVIYPRNSRGGRGAQLELRVPRGAELQASAVSADVDITEVDLRRLQAKSVSGGVNVAGRAGEADLGSVSGAIRARIATPRLEAGTVSGRIEVDGGVSGDVRVESVSGPIALTAAKIEQLRGESVSGGMTVRAGALAPGGRIVLESVSGRIGLQLPADASAQLRVSSFSGGIESDAGEVQRQRYGPGRNLDTRLGGGDGDVSIKSHSGSVRVDIGGR</sequence>
<dbReference type="EMBL" id="JBFWIC010000017">
    <property type="protein sequence ID" value="MEZ0475473.1"/>
    <property type="molecule type" value="Genomic_DNA"/>
</dbReference>
<dbReference type="Pfam" id="PF13349">
    <property type="entry name" value="DUF4097"/>
    <property type="match status" value="1"/>
</dbReference>
<keyword evidence="2" id="KW-0732">Signal</keyword>
<evidence type="ECO:0000256" key="2">
    <source>
        <dbReference type="SAM" id="SignalP"/>
    </source>
</evidence>
<gene>
    <name evidence="4" type="ORF">AB6713_12745</name>
</gene>
<protein>
    <submittedName>
        <fullName evidence="4">DUF4097 domain-containing protein</fullName>
    </submittedName>
</protein>
<dbReference type="Proteomes" id="UP001566331">
    <property type="component" value="Unassembled WGS sequence"/>
</dbReference>
<organism evidence="4 5">
    <name type="scientific">Luteimonas salinilitoris</name>
    <dbReference type="NCBI Taxonomy" id="3237697"/>
    <lineage>
        <taxon>Bacteria</taxon>
        <taxon>Pseudomonadati</taxon>
        <taxon>Pseudomonadota</taxon>
        <taxon>Gammaproteobacteria</taxon>
        <taxon>Lysobacterales</taxon>
        <taxon>Lysobacteraceae</taxon>
        <taxon>Luteimonas</taxon>
    </lineage>
</organism>
<dbReference type="RefSeq" id="WP_370562509.1">
    <property type="nucleotide sequence ID" value="NZ_JBFWIB010000002.1"/>
</dbReference>
<reference evidence="4 5" key="1">
    <citation type="submission" date="2024-07" db="EMBL/GenBank/DDBJ databases">
        <title>Luteimonas salilacus sp. nov., isolated from the shore soil of Salt Lake in Tibet of China.</title>
        <authorList>
            <person name="Zhang X."/>
            <person name="Li A."/>
        </authorList>
    </citation>
    <scope>NUCLEOTIDE SEQUENCE [LARGE SCALE GENOMIC DNA]</scope>
    <source>
        <strain evidence="4 5">B3-2-R+30</strain>
    </source>
</reference>
<dbReference type="InterPro" id="IPR025164">
    <property type="entry name" value="Toastrack_DUF4097"/>
</dbReference>
<proteinExistence type="predicted"/>
<feature type="signal peptide" evidence="2">
    <location>
        <begin position="1"/>
        <end position="27"/>
    </location>
</feature>
<feature type="domain" description="DUF4097" evidence="3">
    <location>
        <begin position="66"/>
        <end position="296"/>
    </location>
</feature>
<comment type="caution">
    <text evidence="4">The sequence shown here is derived from an EMBL/GenBank/DDBJ whole genome shotgun (WGS) entry which is preliminary data.</text>
</comment>
<name>A0ABV4HTL8_9GAMM</name>
<feature type="chain" id="PRO_5045415208" evidence="2">
    <location>
        <begin position="28"/>
        <end position="301"/>
    </location>
</feature>